<evidence type="ECO:0000313" key="1">
    <source>
        <dbReference type="EMBL" id="GIG94524.1"/>
    </source>
</evidence>
<evidence type="ECO:0000313" key="2">
    <source>
        <dbReference type="Proteomes" id="UP000621500"/>
    </source>
</evidence>
<dbReference type="InterPro" id="IPR027417">
    <property type="entry name" value="P-loop_NTPase"/>
</dbReference>
<sequence>MTTMSTANTRSTRDRTTVQQRAAVITIEGVWGAGKTTCARRLGEHLASLGFTTRVVAYGARHGVLADLSDFLEHHPLRSRTGIGGFTVPHHAIIDLFLRLCREADHQTRVYQAACRENQVVIIDHGVYLKMAYYLTILAERNPDVPQHTLLPQLRACTDLWWLHPDLAIHLDVPWPLARERAIARGRGDGNPAAVERLLFLPALAENYQRVLAERPGSVRRITVGLRDADDVACKAAQYARHLLKVPAE</sequence>
<evidence type="ECO:0008006" key="3">
    <source>
        <dbReference type="Google" id="ProtNLM"/>
    </source>
</evidence>
<accession>A0ABQ4EIG5</accession>
<name>A0ABQ4EIG5_9ACTN</name>
<dbReference type="SUPFAM" id="SSF52540">
    <property type="entry name" value="P-loop containing nucleoside triphosphate hydrolases"/>
    <property type="match status" value="1"/>
</dbReference>
<proteinExistence type="predicted"/>
<dbReference type="Gene3D" id="3.40.50.300">
    <property type="entry name" value="P-loop containing nucleotide triphosphate hydrolases"/>
    <property type="match status" value="1"/>
</dbReference>
<organism evidence="1 2">
    <name type="scientific">Plantactinospora mayteni</name>
    <dbReference type="NCBI Taxonomy" id="566021"/>
    <lineage>
        <taxon>Bacteria</taxon>
        <taxon>Bacillati</taxon>
        <taxon>Actinomycetota</taxon>
        <taxon>Actinomycetes</taxon>
        <taxon>Micromonosporales</taxon>
        <taxon>Micromonosporaceae</taxon>
        <taxon>Plantactinospora</taxon>
    </lineage>
</organism>
<keyword evidence="2" id="KW-1185">Reference proteome</keyword>
<dbReference type="Proteomes" id="UP000621500">
    <property type="component" value="Unassembled WGS sequence"/>
</dbReference>
<dbReference type="EMBL" id="BONX01000006">
    <property type="protein sequence ID" value="GIG94524.1"/>
    <property type="molecule type" value="Genomic_DNA"/>
</dbReference>
<protein>
    <recommendedName>
        <fullName evidence="3">Thymidylate kinase</fullName>
    </recommendedName>
</protein>
<gene>
    <name evidence="1" type="ORF">Pma05_10970</name>
</gene>
<comment type="caution">
    <text evidence="1">The sequence shown here is derived from an EMBL/GenBank/DDBJ whole genome shotgun (WGS) entry which is preliminary data.</text>
</comment>
<reference evidence="1 2" key="1">
    <citation type="submission" date="2021-01" db="EMBL/GenBank/DDBJ databases">
        <title>Whole genome shotgun sequence of Plantactinospora mayteni NBRC 109088.</title>
        <authorList>
            <person name="Komaki H."/>
            <person name="Tamura T."/>
        </authorList>
    </citation>
    <scope>NUCLEOTIDE SEQUENCE [LARGE SCALE GENOMIC DNA]</scope>
    <source>
        <strain evidence="1 2">NBRC 109088</strain>
    </source>
</reference>